<accession>A0A392NNL5</accession>
<dbReference type="InterPro" id="IPR035979">
    <property type="entry name" value="RBD_domain_sf"/>
</dbReference>
<organism evidence="2 3">
    <name type="scientific">Trifolium medium</name>
    <dbReference type="NCBI Taxonomy" id="97028"/>
    <lineage>
        <taxon>Eukaryota</taxon>
        <taxon>Viridiplantae</taxon>
        <taxon>Streptophyta</taxon>
        <taxon>Embryophyta</taxon>
        <taxon>Tracheophyta</taxon>
        <taxon>Spermatophyta</taxon>
        <taxon>Magnoliopsida</taxon>
        <taxon>eudicotyledons</taxon>
        <taxon>Gunneridae</taxon>
        <taxon>Pentapetalae</taxon>
        <taxon>rosids</taxon>
        <taxon>fabids</taxon>
        <taxon>Fabales</taxon>
        <taxon>Fabaceae</taxon>
        <taxon>Papilionoideae</taxon>
        <taxon>50 kb inversion clade</taxon>
        <taxon>NPAAA clade</taxon>
        <taxon>Hologalegina</taxon>
        <taxon>IRL clade</taxon>
        <taxon>Trifolieae</taxon>
        <taxon>Trifolium</taxon>
    </lineage>
</organism>
<name>A0A392NNL5_9FABA</name>
<evidence type="ECO:0000256" key="1">
    <source>
        <dbReference type="SAM" id="MobiDB-lite"/>
    </source>
</evidence>
<comment type="caution">
    <text evidence="2">The sequence shown here is derived from an EMBL/GenBank/DDBJ whole genome shotgun (WGS) entry which is preliminary data.</text>
</comment>
<dbReference type="AlphaFoldDB" id="A0A392NNL5"/>
<evidence type="ECO:0000313" key="2">
    <source>
        <dbReference type="EMBL" id="MCI01002.1"/>
    </source>
</evidence>
<feature type="compositionally biased region" description="Basic and acidic residues" evidence="1">
    <location>
        <begin position="134"/>
        <end position="178"/>
    </location>
</feature>
<sequence length="187" mass="22456">MWRERGRSRERGERWREDDEGWQEVRRKRKGGRRSFFSRPDIATISRRDSGDHDHFTTYFFSEFPDSFDAKAMMNIFQHYVNIVEVVIPAKRDKGGRRFGFARFDQVKDVRRFGIELDNIIIGRDKIFVNPPRFRRDSGTRRQHKQEEDGDNNRHFSKSEHHSRRNGEMKELQHKKSEGPSFAQVVQ</sequence>
<feature type="region of interest" description="Disordered" evidence="1">
    <location>
        <begin position="1"/>
        <end position="20"/>
    </location>
</feature>
<evidence type="ECO:0000313" key="3">
    <source>
        <dbReference type="Proteomes" id="UP000265520"/>
    </source>
</evidence>
<protein>
    <submittedName>
        <fullName evidence="2">RNA-binding protein 25-like</fullName>
    </submittedName>
</protein>
<keyword evidence="3" id="KW-1185">Reference proteome</keyword>
<dbReference type="GO" id="GO:0003676">
    <property type="term" value="F:nucleic acid binding"/>
    <property type="evidence" value="ECO:0007669"/>
    <property type="project" value="InterPro"/>
</dbReference>
<dbReference type="Gene3D" id="3.30.70.330">
    <property type="match status" value="1"/>
</dbReference>
<feature type="region of interest" description="Disordered" evidence="1">
    <location>
        <begin position="132"/>
        <end position="187"/>
    </location>
</feature>
<dbReference type="Proteomes" id="UP000265520">
    <property type="component" value="Unassembled WGS sequence"/>
</dbReference>
<proteinExistence type="predicted"/>
<dbReference type="InterPro" id="IPR012677">
    <property type="entry name" value="Nucleotide-bd_a/b_plait_sf"/>
</dbReference>
<dbReference type="SUPFAM" id="SSF54928">
    <property type="entry name" value="RNA-binding domain, RBD"/>
    <property type="match status" value="1"/>
</dbReference>
<feature type="compositionally biased region" description="Basic and acidic residues" evidence="1">
    <location>
        <begin position="1"/>
        <end position="17"/>
    </location>
</feature>
<reference evidence="2 3" key="1">
    <citation type="journal article" date="2018" name="Front. Plant Sci.">
        <title>Red Clover (Trifolium pratense) and Zigzag Clover (T. medium) - A Picture of Genomic Similarities and Differences.</title>
        <authorList>
            <person name="Dluhosova J."/>
            <person name="Istvanek J."/>
            <person name="Nedelnik J."/>
            <person name="Repkova J."/>
        </authorList>
    </citation>
    <scope>NUCLEOTIDE SEQUENCE [LARGE SCALE GENOMIC DNA]</scope>
    <source>
        <strain evidence="3">cv. 10/8</strain>
        <tissue evidence="2">Leaf</tissue>
    </source>
</reference>
<dbReference type="CDD" id="cd00590">
    <property type="entry name" value="RRM_SF"/>
    <property type="match status" value="1"/>
</dbReference>
<dbReference type="EMBL" id="LXQA010044923">
    <property type="protein sequence ID" value="MCI01002.1"/>
    <property type="molecule type" value="Genomic_DNA"/>
</dbReference>